<reference evidence="1" key="1">
    <citation type="submission" date="2021-12" db="EMBL/GenBank/DDBJ databases">
        <authorList>
            <person name="Cha I.-T."/>
            <person name="Lee K.-E."/>
            <person name="Park S.-J."/>
        </authorList>
    </citation>
    <scope>NUCLEOTIDE SEQUENCE</scope>
    <source>
        <strain evidence="1">YSM-43</strain>
    </source>
</reference>
<evidence type="ECO:0000313" key="2">
    <source>
        <dbReference type="Proteomes" id="UP000830454"/>
    </source>
</evidence>
<dbReference type="Proteomes" id="UP000830454">
    <property type="component" value="Chromosome"/>
</dbReference>
<sequence>MMTFINRYTKPDAFNYYYSEQFYEYGNSFVLAIGKTKNEGLITKVNLSGNIIWEKTFNAEGSSSFECKKIIQIEDLTSELKTIYVLNVVIDNINSLMAIDASSGEIMWTKLLNWKDSDAICNLVTTKEETSFYVVISDRSETDYSINPILYKFDYNGEVINTIEVVHGKPLLITSIVADNDRIAIAGRVILENSTGIIISFNKDLKYIDTILIDKIFCNIHDFKIIPERGYLLSGYSINDKAVFITKILYEEEVVDYKILVNTQNCGSHIEITNDIIYLVHYNEQMGYVHKLDFNLNALWTKTIEIAPSTNNGIRFIKEKNNRLTSLFFNQTEGSLIVNSNTNLDTCKTKELTTILLNSSKIYLKTIEVAIKQVSHRPEDIEASEKTITSQIKQYCNNTSIDGQIVISKNISLQSPNFILNVAGSTAQDGSTKGIHLRWFFGGILGEKHLPKGDYYTSGNFIFNKPNDYVSIYRAKYSPVITTIDFSLPPNVVNPAQRFWIYKIAEKLIYVYFKNTAQYDSVANEIDPLTQTYSFIEAYGGNLIEIESKKDLFFGSSFEFSNVIQTSQILTETLSVEKNLQLAPKITSSRGKYGSNDFGNLKIFNDNCKSIRFKTSACLVVKIHLEFYADFIFSKNASQSWYPLGKYALSLDDTKVLAQLEPTSGLVNSKWPRFNDGENVNINNYIDKWNGTIQDDDRNIKEVVAKFLALSTDSNNPNPTGIETINFNLNIENEDGTTPPVSEDDFTSLPLLDILNVGALDYHVARMLGLGILDINAIVLTGEKYVYLSEYTTFGDLEDGLGKRELQHISMSLPTSIYDERLPLPYELNQIVPGIVTQNDEEIPVMMTDNEGYTPDGKYRFVTLESNPLPEELVNIPFYDTSELFNQSEFSYAVSAGLEYKMNNQQNWVKPELSHDINYRNIFQGNLGTNETIPLMLPEQNNVLYIHKQSDSGTYNYLTYGINIFSRSTIGNDILSINTIIRPQNQLQPPHNINALLIREESPLLLTSEEEQDRIGTISNTDKTLVRLTFDYHTNQELTNYQIEEKYNDIAITTIESETLNGEPNYIYPDEKDIFAEEVEVFFRNQTPNVIEGKIISQNNDPINELVVTLNTGVFNQSSTGLNLSPLIPQGKENNFIGGKVLMGTNAYFIYQIENTSTYPTLKVLKNSELDDIVIVEDGYFQLVENMQNITSWNTPFNTINSLANPFVFKIQLGLPNNPNWQLKREVIHLIDEEGNTTRFLEKTKGFWKNAIIEEIAEPVNEIEQADGTYLYANEFNGLYKLTFTGFQLNQHPQFSGNNNSVEWFRGLVRLRTEASHLITGERKSLEVIRIENIGTGDLVLYIYDNNYPGYNADQNILDAYDKLKTGTQLVNYYPSYKVYLYQNQAVNLTESKILPQQGEGNKYSIFGLRSHDLSIGFTDYYSKISIPALLFAQEIVAPIKPQTPLGAKYATRPDFYGKSTYTFTTAFGSNANHKPHGLQFLRSNDDSIINALYDIDTVKNIRQNLKIYGGNDEVWLKNRWDNFFDFESYRSAQSNGLYMEYPENEIEKYRLPIPNNPTFISSVNDFIKWHNKNNGSNSDASLVNQFSALNQVIIATTSGVQYDILLIDFVEQTVKNSFIPLTEIPILYDYIKPNTIYPNNYKPIYKKQNVRDSNGYMLNPDHPDFDIAPMAKRVSQNSNEVQFTDFTIDGTSKNIYFYSVREIGNQMKMGEMSDILGPIKLVNTNSPEAPEIKRIIPILENRILGINACVKLEINRYPEEQFIKKINLYRSFNRLEAQSIRTMQLIKTIDLEIENLEIEDIWNFVDDFSDLVEVPYGDPLFYRITVSRKVEYSEDNSNAVIEYVPSNPSKLLATTVVENYMPESPLMSCYSEQEENGYVNFITLKWNKTCYNGIYHLYKLNQQGNWIKIHEVASNEETIFVQLEETKLNSANLRVLSSEGDKLYHHFKVITENTSGMFSTKENILTIFNEETWNQVGGIGEMITGSTFRVR</sequence>
<name>A0ABY4HIB7_9FLAO</name>
<dbReference type="EMBL" id="CP090145">
    <property type="protein sequence ID" value="UOX32318.1"/>
    <property type="molecule type" value="Genomic_DNA"/>
</dbReference>
<organism evidence="1 2">
    <name type="scientific">Flavobacterium sediminilitoris</name>
    <dbReference type="NCBI Taxonomy" id="2024526"/>
    <lineage>
        <taxon>Bacteria</taxon>
        <taxon>Pseudomonadati</taxon>
        <taxon>Bacteroidota</taxon>
        <taxon>Flavobacteriia</taxon>
        <taxon>Flavobacteriales</taxon>
        <taxon>Flavobacteriaceae</taxon>
        <taxon>Flavobacterium</taxon>
    </lineage>
</organism>
<dbReference type="SUPFAM" id="SSF50998">
    <property type="entry name" value="Quinoprotein alcohol dehydrogenase-like"/>
    <property type="match status" value="1"/>
</dbReference>
<keyword evidence="2" id="KW-1185">Reference proteome</keyword>
<dbReference type="InterPro" id="IPR011047">
    <property type="entry name" value="Quinoprotein_ADH-like_sf"/>
</dbReference>
<evidence type="ECO:0000313" key="1">
    <source>
        <dbReference type="EMBL" id="UOX32318.1"/>
    </source>
</evidence>
<proteinExistence type="predicted"/>
<gene>
    <name evidence="1" type="ORF">LXD69_09660</name>
</gene>
<accession>A0ABY4HIB7</accession>
<protein>
    <submittedName>
        <fullName evidence="1">Uncharacterized protein</fullName>
    </submittedName>
</protein>
<reference evidence="1" key="2">
    <citation type="submission" date="2022-04" db="EMBL/GenBank/DDBJ databases">
        <title>Complete Genome Sequence of Flavobacterium sediminilitoris YSM-43, Isolated from a Tidal Sediment.</title>
        <authorList>
            <person name="Lee P.A."/>
        </authorList>
    </citation>
    <scope>NUCLEOTIDE SEQUENCE</scope>
    <source>
        <strain evidence="1">YSM-43</strain>
    </source>
</reference>
<dbReference type="RefSeq" id="WP_246914934.1">
    <property type="nucleotide sequence ID" value="NZ_CP090145.1"/>
</dbReference>